<name>A0A2P2Q1Z2_RHIMU</name>
<proteinExistence type="predicted"/>
<dbReference type="AlphaFoldDB" id="A0A2P2Q1Z2"/>
<accession>A0A2P2Q1Z2</accession>
<evidence type="ECO:0000256" key="1">
    <source>
        <dbReference type="SAM" id="MobiDB-lite"/>
    </source>
</evidence>
<feature type="region of interest" description="Disordered" evidence="1">
    <location>
        <begin position="1"/>
        <end position="31"/>
    </location>
</feature>
<protein>
    <submittedName>
        <fullName evidence="2">Uncharacterized protein</fullName>
    </submittedName>
</protein>
<evidence type="ECO:0000313" key="2">
    <source>
        <dbReference type="EMBL" id="MBX61001.1"/>
    </source>
</evidence>
<feature type="compositionally biased region" description="Basic and acidic residues" evidence="1">
    <location>
        <begin position="1"/>
        <end position="10"/>
    </location>
</feature>
<organism evidence="2">
    <name type="scientific">Rhizophora mucronata</name>
    <name type="common">Asiatic mangrove</name>
    <dbReference type="NCBI Taxonomy" id="61149"/>
    <lineage>
        <taxon>Eukaryota</taxon>
        <taxon>Viridiplantae</taxon>
        <taxon>Streptophyta</taxon>
        <taxon>Embryophyta</taxon>
        <taxon>Tracheophyta</taxon>
        <taxon>Spermatophyta</taxon>
        <taxon>Magnoliopsida</taxon>
        <taxon>eudicotyledons</taxon>
        <taxon>Gunneridae</taxon>
        <taxon>Pentapetalae</taxon>
        <taxon>rosids</taxon>
        <taxon>fabids</taxon>
        <taxon>Malpighiales</taxon>
        <taxon>Rhizophoraceae</taxon>
        <taxon>Rhizophora</taxon>
    </lineage>
</organism>
<feature type="compositionally biased region" description="Polar residues" evidence="1">
    <location>
        <begin position="14"/>
        <end position="23"/>
    </location>
</feature>
<reference evidence="2" key="1">
    <citation type="submission" date="2018-02" db="EMBL/GenBank/DDBJ databases">
        <title>Rhizophora mucronata_Transcriptome.</title>
        <authorList>
            <person name="Meera S.P."/>
            <person name="Sreeshan A."/>
            <person name="Augustine A."/>
        </authorList>
    </citation>
    <scope>NUCLEOTIDE SEQUENCE</scope>
    <source>
        <tissue evidence="2">Leaf</tissue>
    </source>
</reference>
<sequence>MGLMFDENRRRGSSYPQNLQSHCFQPKNAGP</sequence>
<dbReference type="EMBL" id="GGEC01080517">
    <property type="protein sequence ID" value="MBX61001.1"/>
    <property type="molecule type" value="Transcribed_RNA"/>
</dbReference>